<keyword evidence="7" id="KW-1185">Reference proteome</keyword>
<gene>
    <name evidence="6" type="ORF">VitviT2T_008362</name>
</gene>
<keyword evidence="1" id="KW-0805">Transcription regulation</keyword>
<dbReference type="InterPro" id="IPR052483">
    <property type="entry name" value="bZIP_transcription_regulators"/>
</dbReference>
<feature type="compositionally biased region" description="Basic residues" evidence="4">
    <location>
        <begin position="62"/>
        <end position="73"/>
    </location>
</feature>
<dbReference type="PANTHER" id="PTHR46391">
    <property type="entry name" value="BASIC LEUCINE ZIPPER 34"/>
    <property type="match status" value="1"/>
</dbReference>
<dbReference type="InterPro" id="IPR046347">
    <property type="entry name" value="bZIP_sf"/>
</dbReference>
<dbReference type="SMART" id="SM00338">
    <property type="entry name" value="BRLZ"/>
    <property type="match status" value="1"/>
</dbReference>
<evidence type="ECO:0000256" key="2">
    <source>
        <dbReference type="ARBA" id="ARBA00023163"/>
    </source>
</evidence>
<dbReference type="EMBL" id="CP126653">
    <property type="protein sequence ID" value="WJZ89119.1"/>
    <property type="molecule type" value="Genomic_DNA"/>
</dbReference>
<accession>A0ABY9C284</accession>
<dbReference type="Pfam" id="PF00170">
    <property type="entry name" value="bZIP_1"/>
    <property type="match status" value="1"/>
</dbReference>
<evidence type="ECO:0000256" key="1">
    <source>
        <dbReference type="ARBA" id="ARBA00023015"/>
    </source>
</evidence>
<dbReference type="SUPFAM" id="SSF57959">
    <property type="entry name" value="Leucine zipper domain"/>
    <property type="match status" value="1"/>
</dbReference>
<keyword evidence="3" id="KW-0539">Nucleus</keyword>
<dbReference type="CDD" id="cd14703">
    <property type="entry name" value="bZIP_plant_RF2"/>
    <property type="match status" value="1"/>
</dbReference>
<feature type="region of interest" description="Disordered" evidence="4">
    <location>
        <begin position="12"/>
        <end position="128"/>
    </location>
</feature>
<protein>
    <recommendedName>
        <fullName evidence="5">BZIP domain-containing protein</fullName>
    </recommendedName>
</protein>
<keyword evidence="2" id="KW-0804">Transcription</keyword>
<name>A0ABY9C284_VITVI</name>
<evidence type="ECO:0000313" key="6">
    <source>
        <dbReference type="EMBL" id="WJZ89119.1"/>
    </source>
</evidence>
<evidence type="ECO:0000313" key="7">
    <source>
        <dbReference type="Proteomes" id="UP001227230"/>
    </source>
</evidence>
<evidence type="ECO:0000259" key="5">
    <source>
        <dbReference type="PROSITE" id="PS50217"/>
    </source>
</evidence>
<organism evidence="6 7">
    <name type="scientific">Vitis vinifera</name>
    <name type="common">Grape</name>
    <dbReference type="NCBI Taxonomy" id="29760"/>
    <lineage>
        <taxon>Eukaryota</taxon>
        <taxon>Viridiplantae</taxon>
        <taxon>Streptophyta</taxon>
        <taxon>Embryophyta</taxon>
        <taxon>Tracheophyta</taxon>
        <taxon>Spermatophyta</taxon>
        <taxon>Magnoliopsida</taxon>
        <taxon>eudicotyledons</taxon>
        <taxon>Gunneridae</taxon>
        <taxon>Pentapetalae</taxon>
        <taxon>rosids</taxon>
        <taxon>Vitales</taxon>
        <taxon>Vitaceae</taxon>
        <taxon>Viteae</taxon>
        <taxon>Vitis</taxon>
    </lineage>
</organism>
<reference evidence="6 7" key="1">
    <citation type="journal article" date="2023" name="Hortic Res">
        <title>The complete reference genome for grapevine (Vitis vinifera L.) genetics and breeding.</title>
        <authorList>
            <person name="Shi X."/>
            <person name="Cao S."/>
            <person name="Wang X."/>
            <person name="Huang S."/>
            <person name="Wang Y."/>
            <person name="Liu Z."/>
            <person name="Liu W."/>
            <person name="Leng X."/>
            <person name="Peng Y."/>
            <person name="Wang N."/>
            <person name="Wang Y."/>
            <person name="Ma Z."/>
            <person name="Xu X."/>
            <person name="Zhang F."/>
            <person name="Xue H."/>
            <person name="Zhong H."/>
            <person name="Wang Y."/>
            <person name="Zhang K."/>
            <person name="Velt A."/>
            <person name="Avia K."/>
            <person name="Holtgrawe D."/>
            <person name="Grimplet J."/>
            <person name="Matus J.T."/>
            <person name="Ware D."/>
            <person name="Wu X."/>
            <person name="Wang H."/>
            <person name="Liu C."/>
            <person name="Fang Y."/>
            <person name="Rustenholz C."/>
            <person name="Cheng Z."/>
            <person name="Xiao H."/>
            <person name="Zhou Y."/>
        </authorList>
    </citation>
    <scope>NUCLEOTIDE SEQUENCE [LARGE SCALE GENOMIC DNA]</scope>
    <source>
        <strain evidence="7">cv. Pinot noir / PN40024</strain>
        <tissue evidence="6">Leaf</tissue>
    </source>
</reference>
<feature type="compositionally biased region" description="Polar residues" evidence="4">
    <location>
        <begin position="106"/>
        <end position="119"/>
    </location>
</feature>
<sequence>MEDLTWILNMGISQIRPQNGLEDQNKVESPGKEKEVVSTETEQETETHLVQENPDPVPNKGRTAKTKPKRKRRVSGEEKTVVPAMPSARPRNESTEGPEEGEVQNETELVTEPQMNQGRSGDGDKDPKKLRRMLAKRQSAQRTRLRKRQYALELEGQVKALEIEVAIAPTRIKYFDRHNSSLKMQSSLIEQKISVYTNELVSKRAKYENLTLEREMLTQLYMLQRQRRLQQSSMAPPDPGLQAMNNMNWNQPRAGQLVGPGQLMGHGQMVGQGVDTMANMNVNQAGPQRFIRPGLQPVLNMSFNQPPGTKNMLNCPSFNRLGM</sequence>
<evidence type="ECO:0000256" key="3">
    <source>
        <dbReference type="ARBA" id="ARBA00023242"/>
    </source>
</evidence>
<dbReference type="InterPro" id="IPR044759">
    <property type="entry name" value="bZIP_RF2"/>
</dbReference>
<dbReference type="InterPro" id="IPR004827">
    <property type="entry name" value="bZIP"/>
</dbReference>
<feature type="compositionally biased region" description="Basic and acidic residues" evidence="4">
    <location>
        <begin position="23"/>
        <end position="37"/>
    </location>
</feature>
<dbReference type="PANTHER" id="PTHR46391:SF21">
    <property type="entry name" value="BZIP DOMAIN-CONTAINING PROTEIN"/>
    <property type="match status" value="1"/>
</dbReference>
<feature type="domain" description="BZIP" evidence="5">
    <location>
        <begin position="126"/>
        <end position="183"/>
    </location>
</feature>
<evidence type="ECO:0000256" key="4">
    <source>
        <dbReference type="SAM" id="MobiDB-lite"/>
    </source>
</evidence>
<feature type="compositionally biased region" description="Acidic residues" evidence="4">
    <location>
        <begin position="96"/>
        <end position="105"/>
    </location>
</feature>
<proteinExistence type="predicted"/>
<dbReference type="PROSITE" id="PS50217">
    <property type="entry name" value="BZIP"/>
    <property type="match status" value="1"/>
</dbReference>
<dbReference type="Proteomes" id="UP001227230">
    <property type="component" value="Chromosome 6"/>
</dbReference>